<dbReference type="Pfam" id="PF01025">
    <property type="entry name" value="GrpE"/>
    <property type="match status" value="1"/>
</dbReference>
<dbReference type="SUPFAM" id="SSF51064">
    <property type="entry name" value="Head domain of nucleotide exchange factor GrpE"/>
    <property type="match status" value="1"/>
</dbReference>
<sequence length="110" mass="12427">LEMIKNKVEKNLEAEGVKEIKVKVSEARADGYYHEIVATEENSELAPNTILEVIKKGYLLRDQVLKASQVKITAHSQNPKQLINEVVENMSLLIIMVSKLDTFNNFDTAI</sequence>
<proteinExistence type="predicted"/>
<reference evidence="3" key="1">
    <citation type="submission" date="2021-06" db="EMBL/GenBank/DDBJ databases">
        <authorList>
            <person name="Kallberg Y."/>
            <person name="Tangrot J."/>
            <person name="Rosling A."/>
        </authorList>
    </citation>
    <scope>NUCLEOTIDE SEQUENCE</scope>
    <source>
        <strain evidence="3">IN212</strain>
    </source>
</reference>
<name>A0A9N9DFW7_9GLOM</name>
<dbReference type="OrthoDB" id="201635at2759"/>
<evidence type="ECO:0000313" key="3">
    <source>
        <dbReference type="EMBL" id="CAG8636854.1"/>
    </source>
</evidence>
<evidence type="ECO:0000313" key="4">
    <source>
        <dbReference type="Proteomes" id="UP000789396"/>
    </source>
</evidence>
<evidence type="ECO:0000256" key="2">
    <source>
        <dbReference type="ARBA" id="ARBA00023186"/>
    </source>
</evidence>
<dbReference type="GO" id="GO:0042803">
    <property type="term" value="F:protein homodimerization activity"/>
    <property type="evidence" value="ECO:0007669"/>
    <property type="project" value="InterPro"/>
</dbReference>
<dbReference type="GO" id="GO:0000774">
    <property type="term" value="F:adenyl-nucleotide exchange factor activity"/>
    <property type="evidence" value="ECO:0007669"/>
    <property type="project" value="InterPro"/>
</dbReference>
<evidence type="ECO:0000256" key="1">
    <source>
        <dbReference type="ARBA" id="ARBA00014521"/>
    </source>
</evidence>
<dbReference type="GO" id="GO:0051087">
    <property type="term" value="F:protein-folding chaperone binding"/>
    <property type="evidence" value="ECO:0007669"/>
    <property type="project" value="InterPro"/>
</dbReference>
<comment type="caution">
    <text evidence="3">The sequence shown here is derived from an EMBL/GenBank/DDBJ whole genome shotgun (WGS) entry which is preliminary data.</text>
</comment>
<dbReference type="InterPro" id="IPR000740">
    <property type="entry name" value="GrpE"/>
</dbReference>
<organism evidence="3 4">
    <name type="scientific">Racocetra fulgida</name>
    <dbReference type="NCBI Taxonomy" id="60492"/>
    <lineage>
        <taxon>Eukaryota</taxon>
        <taxon>Fungi</taxon>
        <taxon>Fungi incertae sedis</taxon>
        <taxon>Mucoromycota</taxon>
        <taxon>Glomeromycotina</taxon>
        <taxon>Glomeromycetes</taxon>
        <taxon>Diversisporales</taxon>
        <taxon>Gigasporaceae</taxon>
        <taxon>Racocetra</taxon>
    </lineage>
</organism>
<dbReference type="Gene3D" id="2.30.22.10">
    <property type="entry name" value="Head domain of nucleotide exchange factor GrpE"/>
    <property type="match status" value="1"/>
</dbReference>
<dbReference type="AlphaFoldDB" id="A0A9N9DFW7"/>
<dbReference type="Proteomes" id="UP000789396">
    <property type="component" value="Unassembled WGS sequence"/>
</dbReference>
<dbReference type="GO" id="GO:0006457">
    <property type="term" value="P:protein folding"/>
    <property type="evidence" value="ECO:0007669"/>
    <property type="project" value="InterPro"/>
</dbReference>
<keyword evidence="4" id="KW-1185">Reference proteome</keyword>
<protein>
    <recommendedName>
        <fullName evidence="1">GrpE protein homolog, mitochondrial</fullName>
    </recommendedName>
</protein>
<feature type="non-terminal residue" evidence="3">
    <location>
        <position position="110"/>
    </location>
</feature>
<dbReference type="EMBL" id="CAJVPZ010012126">
    <property type="protein sequence ID" value="CAG8636854.1"/>
    <property type="molecule type" value="Genomic_DNA"/>
</dbReference>
<accession>A0A9N9DFW7</accession>
<gene>
    <name evidence="3" type="ORF">RFULGI_LOCUS7934</name>
</gene>
<dbReference type="InterPro" id="IPR009012">
    <property type="entry name" value="GrpE_head"/>
</dbReference>
<keyword evidence="2" id="KW-0143">Chaperone</keyword>